<feature type="disulfide bond" description="Interchain (with Cys-445)" evidence="7">
    <location>
        <position position="182"/>
    </location>
</feature>
<dbReference type="InterPro" id="IPR011222">
    <property type="entry name" value="dsDNA_vir_gr_I_capsid"/>
</dbReference>
<evidence type="ECO:0000256" key="1">
    <source>
        <dbReference type="ARBA" id="ARBA00022561"/>
    </source>
</evidence>
<organism evidence="10">
    <name type="scientific">Leptonychotes weddellii papillomavirus 2</name>
    <dbReference type="NCBI Taxonomy" id="2077303"/>
    <lineage>
        <taxon>Viruses</taxon>
        <taxon>Monodnaviria</taxon>
        <taxon>Shotokuvirae</taxon>
        <taxon>Cossaviricota</taxon>
        <taxon>Papovaviricetes</taxon>
        <taxon>Zurhausenvirales</taxon>
        <taxon>Papillomaviridae</taxon>
    </lineage>
</organism>
<dbReference type="Gene3D" id="2.60.175.20">
    <property type="entry name" value="Major capsid L1 (late) superfamily, Papillomavirus"/>
    <property type="match status" value="2"/>
</dbReference>
<comment type="subcellular location">
    <subcellularLocation>
        <location evidence="7">Virion</location>
    </subcellularLocation>
    <subcellularLocation>
        <location evidence="7">Host nucleus</location>
    </subcellularLocation>
</comment>
<evidence type="ECO:0000313" key="10">
    <source>
        <dbReference type="EMBL" id="AUT11894.1"/>
    </source>
</evidence>
<dbReference type="SUPFAM" id="SSF88648">
    <property type="entry name" value="Group I dsDNA viruses"/>
    <property type="match status" value="1"/>
</dbReference>
<keyword evidence="7" id="KW-1048">Host nucleus</keyword>
<gene>
    <name evidence="7 8" type="primary">L1</name>
</gene>
<dbReference type="InterPro" id="IPR002210">
    <property type="entry name" value="Capsid_L1_Papillomavir"/>
</dbReference>
<name>A0A2I8B2N0_9PAPI</name>
<dbReference type="EMBL" id="MG571089">
    <property type="protein sequence ID" value="AUT11894.1"/>
    <property type="molecule type" value="Genomic_DNA"/>
</dbReference>
<keyword evidence="3 7" id="KW-1161">Viral attachment to host cell</keyword>
<keyword evidence="8" id="KW-1145">T=7 icosahedral capsid protein</keyword>
<evidence type="ECO:0000256" key="6">
    <source>
        <dbReference type="ARBA" id="ARBA00023296"/>
    </source>
</evidence>
<comment type="function">
    <text evidence="7 8">Forms an icosahedral capsid with a T=7 symmetry and a 50 nm diameter. The capsid is composed of 72 pentamers linked to each other by disulfide bonds and associated with L2 proteins. Binds to heparan sulfate proteoglycans on cell surface of basal layer keratinocytes to provide initial virion attachment. This binding mediates a conformational change in the virus capsid that facilitates efficient infection. The virion enters the host cell via endocytosis. During virus trafficking, L1 protein dissociates from the viral DNA and the genomic DNA is released to the host nucleus. The virion assembly takes place within the cell nucleus. Encapsulates the genomic DNA together with protein L2.</text>
</comment>
<keyword evidence="2 7" id="KW-0945">Host-virus interaction</keyword>
<evidence type="ECO:0000256" key="5">
    <source>
        <dbReference type="ARBA" id="ARBA00022921"/>
    </source>
</evidence>
<sequence length="516" mass="58735">MNLNLWKPSTGRVYFPPAQPVSKVLSTDDYVTNTNLFFHAHSDRLLTVGHPFYAILNEQDEEPKVKVPKVSGNQFRVFRFTLPDPNKFALIDQTTYNSEKERLVWKLVGLDIFRGGPLGIGSTGHPLMNRLTDTENPSNKYQPITQQNTLRNNISVDPKQTQLFIVGCEPSIGCHWDKAKACENAVRGSCPPLELKHTEIQDGEMCDIGFGNLNFKDLQVDRSGVPLDCVSTICKWPDFTQMSKDIYGNRMFFYGKREQLFARHLFCRDGELGEPIPGNNTYYLAPDTEAVPEDRRRAVGSCMYFSTPSGSLVTSDSQVFNRPYWLHRAQGTNNGMCWGNNLFITIMDNTRNTNFTISVKTNGEDLAAPDKQTTPFKHYIRHTEEFDFEMIFQLCKVELVPDVLAHINAMDSNILDEWNLSFIPPPVPTGIDDAYRFLSSLATKCPLPENAEKKKGKYDGMVFWEVDLREKFSSELDQHSLGRRFLYQSGLLSNGKTNKRLRTDSTSSSKSKKKRK</sequence>
<comment type="subunit">
    <text evidence="7">Self-assembles into homopentamers. The capsid has an icosahedral symmetry and consists of 72 capsomers, with each capsomer being a pentamer of L1. Interacts with the minor capsid protein L2; this interaction is necessary for viral genome encapsidation. Interacts with protein E2; this interaction enhances E2-dependent replication and transcription activation.</text>
</comment>
<evidence type="ECO:0000256" key="4">
    <source>
        <dbReference type="ARBA" id="ARBA00022844"/>
    </source>
</evidence>
<dbReference type="Pfam" id="PF00500">
    <property type="entry name" value="Late_protein_L1"/>
    <property type="match status" value="1"/>
</dbReference>
<evidence type="ECO:0000256" key="3">
    <source>
        <dbReference type="ARBA" id="ARBA00022804"/>
    </source>
</evidence>
<keyword evidence="4 7" id="KW-0946">Virion</keyword>
<keyword evidence="1 7" id="KW-0167">Capsid protein</keyword>
<reference evidence="10" key="1">
    <citation type="submission" date="2017-11" db="EMBL/GenBank/DDBJ databases">
        <title>Diverse papillomaviruses identified in Weddell seals breeding on Ross ice shelf, Antarctica.</title>
        <authorList>
            <person name="Smeele Z."/>
            <person name="Burns J."/>
            <person name="Kraberger S."/>
            <person name="Fontenele R.S."/>
            <person name="Waits K."/>
            <person name="Stainton D."/>
            <person name="Van Doorsaler K."/>
            <person name="Varsani A."/>
        </authorList>
    </citation>
    <scope>NUCLEOTIDE SEQUENCE [LARGE SCALE GENOMIC DNA]</scope>
    <source>
        <strain evidence="10">11445</strain>
    </source>
</reference>
<evidence type="ECO:0000256" key="2">
    <source>
        <dbReference type="ARBA" id="ARBA00022581"/>
    </source>
</evidence>
<feature type="region of interest" description="Disordered" evidence="9">
    <location>
        <begin position="495"/>
        <end position="516"/>
    </location>
</feature>
<dbReference type="OrthoDB" id="5037at10239"/>
<dbReference type="PRINTS" id="PR00865">
    <property type="entry name" value="HPVCAPSIDL1"/>
</dbReference>
<keyword evidence="7" id="KW-1015">Disulfide bond</keyword>
<proteinExistence type="inferred from homology"/>
<evidence type="ECO:0000256" key="9">
    <source>
        <dbReference type="SAM" id="MobiDB-lite"/>
    </source>
</evidence>
<feature type="disulfide bond" description="Interchain (with Cys-182)" evidence="7">
    <location>
        <position position="445"/>
    </location>
</feature>
<evidence type="ECO:0000256" key="7">
    <source>
        <dbReference type="HAMAP-Rule" id="MF_04002"/>
    </source>
</evidence>
<keyword evidence="7" id="KW-1162">Viral penetration into host cytoplasm</keyword>
<keyword evidence="5 7" id="KW-0426">Late protein</keyword>
<dbReference type="GO" id="GO:0042025">
    <property type="term" value="C:host cell nucleus"/>
    <property type="evidence" value="ECO:0007669"/>
    <property type="project" value="UniProtKB-SubCell"/>
</dbReference>
<dbReference type="GO" id="GO:0075509">
    <property type="term" value="P:endocytosis involved in viral entry into host cell"/>
    <property type="evidence" value="ECO:0007669"/>
    <property type="project" value="UniProtKB-KW"/>
</dbReference>
<dbReference type="InterPro" id="IPR036973">
    <property type="entry name" value="Capsid_L1_sf_Papillomavir"/>
</dbReference>
<keyword evidence="6 7" id="KW-1160">Virus entry into host cell</keyword>
<protein>
    <recommendedName>
        <fullName evidence="7 8">Major capsid protein L1</fullName>
    </recommendedName>
</protein>
<dbReference type="HAMAP" id="MF_04002">
    <property type="entry name" value="PPV_L1"/>
    <property type="match status" value="1"/>
</dbReference>
<accession>A0A2I8B2N0</accession>
<dbReference type="GO" id="GO:0005198">
    <property type="term" value="F:structural molecule activity"/>
    <property type="evidence" value="ECO:0007669"/>
    <property type="project" value="UniProtKB-UniRule"/>
</dbReference>
<dbReference type="GO" id="GO:0019062">
    <property type="term" value="P:virion attachment to host cell"/>
    <property type="evidence" value="ECO:0007669"/>
    <property type="project" value="UniProtKB-UniRule"/>
</dbReference>
<evidence type="ECO:0000256" key="8">
    <source>
        <dbReference type="RuleBase" id="RU361248"/>
    </source>
</evidence>
<comment type="similarity">
    <text evidence="7 8">Belongs to the papillomaviridae L1 protein family.</text>
</comment>
<dbReference type="GO" id="GO:0039620">
    <property type="term" value="C:T=7 icosahedral viral capsid"/>
    <property type="evidence" value="ECO:0007669"/>
    <property type="project" value="UniProtKB-UniRule"/>
</dbReference>
<dbReference type="Proteomes" id="UP000241967">
    <property type="component" value="Segment"/>
</dbReference>
<keyword evidence="7" id="KW-1164">Virus endocytosis by host</keyword>